<dbReference type="SUPFAM" id="SSF109854">
    <property type="entry name" value="DinB/YfiT-like putative metalloenzymes"/>
    <property type="match status" value="1"/>
</dbReference>
<evidence type="ECO:0000313" key="2">
    <source>
        <dbReference type="EMBL" id="RNB87419.1"/>
    </source>
</evidence>
<comment type="caution">
    <text evidence="2">The sequence shown here is derived from an EMBL/GenBank/DDBJ whole genome shotgun (WGS) entry which is preliminary data.</text>
</comment>
<proteinExistence type="predicted"/>
<dbReference type="AlphaFoldDB" id="A0A3M8DIK0"/>
<dbReference type="Pfam" id="PF12867">
    <property type="entry name" value="DinB_2"/>
    <property type="match status" value="1"/>
</dbReference>
<feature type="domain" description="DinB-like" evidence="1">
    <location>
        <begin position="32"/>
        <end position="165"/>
    </location>
</feature>
<gene>
    <name evidence="2" type="ORF">EDM56_17340</name>
</gene>
<evidence type="ECO:0000313" key="3">
    <source>
        <dbReference type="Proteomes" id="UP000271031"/>
    </source>
</evidence>
<protein>
    <submittedName>
        <fullName evidence="2">DinB family protein</fullName>
    </submittedName>
</protein>
<organism evidence="2 3">
    <name type="scientific">Brevibacillus fluminis</name>
    <dbReference type="NCBI Taxonomy" id="511487"/>
    <lineage>
        <taxon>Bacteria</taxon>
        <taxon>Bacillati</taxon>
        <taxon>Bacillota</taxon>
        <taxon>Bacilli</taxon>
        <taxon>Bacillales</taxon>
        <taxon>Paenibacillaceae</taxon>
        <taxon>Brevibacillus</taxon>
    </lineage>
</organism>
<dbReference type="InterPro" id="IPR034660">
    <property type="entry name" value="DinB/YfiT-like"/>
</dbReference>
<keyword evidence="3" id="KW-1185">Reference proteome</keyword>
<dbReference type="Proteomes" id="UP000271031">
    <property type="component" value="Unassembled WGS sequence"/>
</dbReference>
<accession>A0A3M8DIK0</accession>
<sequence>MNQRPAAEDHSAYYGQYIGLVPDGEISEILVDQHEEMTRFLSELTEEQASHRYEEGKWSIKEVIGHIADTERVMCYRLLRIARGDQTALPGFDQDLFMEGISFDAYSVADLLEDYSAVRRATLTLLRGLPAEAWDRKGVVSDNNTTANALAYVIAGHELHHMNIIKERYL</sequence>
<dbReference type="Gene3D" id="1.20.120.450">
    <property type="entry name" value="dinb family like domain"/>
    <property type="match status" value="1"/>
</dbReference>
<dbReference type="OrthoDB" id="9793216at2"/>
<dbReference type="InterPro" id="IPR024775">
    <property type="entry name" value="DinB-like"/>
</dbReference>
<dbReference type="EMBL" id="RHHQ01000012">
    <property type="protein sequence ID" value="RNB87419.1"/>
    <property type="molecule type" value="Genomic_DNA"/>
</dbReference>
<evidence type="ECO:0000259" key="1">
    <source>
        <dbReference type="Pfam" id="PF12867"/>
    </source>
</evidence>
<name>A0A3M8DIK0_9BACL</name>
<dbReference type="RefSeq" id="WP_122919117.1">
    <property type="nucleotide sequence ID" value="NZ_RHHQ01000012.1"/>
</dbReference>
<reference evidence="2 3" key="1">
    <citation type="submission" date="2018-10" db="EMBL/GenBank/DDBJ databases">
        <title>Phylogenomics of Brevibacillus.</title>
        <authorList>
            <person name="Dunlap C."/>
        </authorList>
    </citation>
    <scope>NUCLEOTIDE SEQUENCE [LARGE SCALE GENOMIC DNA]</scope>
    <source>
        <strain evidence="2 3">JCM 15716</strain>
    </source>
</reference>